<name>A0A2N4YNL9_KLEVA</name>
<evidence type="ECO:0000313" key="2">
    <source>
        <dbReference type="Proteomes" id="UP000234412"/>
    </source>
</evidence>
<sequence length="140" mass="16129">SDGAWMNYYNGVVEIWLKSLALQKNKGIDDIADKIFSVLSGEVYFNLNIFDKYKKELGYNVIRALREKLLDAGDVNSAVELSLYIRDVDFIRQCFDKIKFNQPEYVIKFAELLIDELCAGEAILVLNQIKDDKTCLLYTL</sequence>
<evidence type="ECO:0000313" key="1">
    <source>
        <dbReference type="EMBL" id="PLM80341.1"/>
    </source>
</evidence>
<gene>
    <name evidence="1" type="ORF">CWN47_37560</name>
</gene>
<protein>
    <submittedName>
        <fullName evidence="1">SpnT protein</fullName>
    </submittedName>
</protein>
<comment type="caution">
    <text evidence="1">The sequence shown here is derived from an EMBL/GenBank/DDBJ whole genome shotgun (WGS) entry which is preliminary data.</text>
</comment>
<proteinExistence type="predicted"/>
<feature type="non-terminal residue" evidence="1">
    <location>
        <position position="1"/>
    </location>
</feature>
<dbReference type="AlphaFoldDB" id="A0A2N4YNL9"/>
<accession>A0A2N4YNL9</accession>
<reference evidence="1 2" key="2">
    <citation type="submission" date="2018-01" db="EMBL/GenBank/DDBJ databases">
        <title>Genomic study of Klebsiella pneumoniae.</title>
        <authorList>
            <person name="Yang Y."/>
            <person name="Bicalho R."/>
        </authorList>
    </citation>
    <scope>NUCLEOTIDE SEQUENCE [LARGE SCALE GENOMIC DNA]</scope>
    <source>
        <strain evidence="1 2">A8</strain>
    </source>
</reference>
<reference evidence="1 2" key="1">
    <citation type="submission" date="2017-11" db="EMBL/GenBank/DDBJ databases">
        <authorList>
            <person name="Han C.G."/>
        </authorList>
    </citation>
    <scope>NUCLEOTIDE SEQUENCE [LARGE SCALE GENOMIC DNA]</scope>
    <source>
        <strain evidence="1 2">A8</strain>
    </source>
</reference>
<organism evidence="1 2">
    <name type="scientific">Klebsiella variicola</name>
    <dbReference type="NCBI Taxonomy" id="244366"/>
    <lineage>
        <taxon>Bacteria</taxon>
        <taxon>Pseudomonadati</taxon>
        <taxon>Pseudomonadota</taxon>
        <taxon>Gammaproteobacteria</taxon>
        <taxon>Enterobacterales</taxon>
        <taxon>Enterobacteriaceae</taxon>
        <taxon>Klebsiella/Raoultella group</taxon>
        <taxon>Klebsiella</taxon>
        <taxon>Klebsiella pneumoniae complex</taxon>
    </lineage>
</organism>
<dbReference type="EMBL" id="PIDP01002622">
    <property type="protein sequence ID" value="PLM80341.1"/>
    <property type="molecule type" value="Genomic_DNA"/>
</dbReference>
<feature type="non-terminal residue" evidence="1">
    <location>
        <position position="140"/>
    </location>
</feature>
<dbReference type="Proteomes" id="UP000234412">
    <property type="component" value="Unassembled WGS sequence"/>
</dbReference>